<evidence type="ECO:0000313" key="2">
    <source>
        <dbReference type="EMBL" id="SKB57866.1"/>
    </source>
</evidence>
<dbReference type="InterPro" id="IPR005901">
    <property type="entry name" value="GLPGLI"/>
</dbReference>
<evidence type="ECO:0000256" key="1">
    <source>
        <dbReference type="SAM" id="SignalP"/>
    </source>
</evidence>
<dbReference type="NCBIfam" id="TIGR01200">
    <property type="entry name" value="GLPGLI"/>
    <property type="match status" value="1"/>
</dbReference>
<accession>A0A1T5CEV4</accession>
<dbReference type="STRING" id="623280.SAMN05660226_02151"/>
<reference evidence="2 3" key="1">
    <citation type="submission" date="2017-02" db="EMBL/GenBank/DDBJ databases">
        <authorList>
            <person name="Peterson S.W."/>
        </authorList>
    </citation>
    <scope>NUCLEOTIDE SEQUENCE [LARGE SCALE GENOMIC DNA]</scope>
    <source>
        <strain evidence="2 3">DSM 22899</strain>
    </source>
</reference>
<sequence length="250" mass="28555">MTLIRLSLLALLLASQFFSFSQSYNSGIVKYKVKNTKNRLTDNELRQNPRLPMILEQLTFSLNFIDSNATFNLDESRTIPPEDVKSAEIFFIGVSTNRHFWQNPDAAYRVMPALPPFHKDYLLVDSFKSGRHTGWKITNESKEIAGYKCFKATRDNLSQNGSGGLRRIPVIAWFCPELPFPFGPLKYGGLPGLILELQTNTTIFGAKSISLGENIAILPMPEFELISEEQFYRDIHKKIMERRGKIMPPF</sequence>
<proteinExistence type="predicted"/>
<keyword evidence="3" id="KW-1185">Reference proteome</keyword>
<feature type="signal peptide" evidence="1">
    <location>
        <begin position="1"/>
        <end position="21"/>
    </location>
</feature>
<dbReference type="EMBL" id="FUYS01000004">
    <property type="protein sequence ID" value="SKB57866.1"/>
    <property type="molecule type" value="Genomic_DNA"/>
</dbReference>
<dbReference type="Pfam" id="PF09697">
    <property type="entry name" value="Porph_ging"/>
    <property type="match status" value="1"/>
</dbReference>
<evidence type="ECO:0000313" key="3">
    <source>
        <dbReference type="Proteomes" id="UP000190541"/>
    </source>
</evidence>
<protein>
    <submittedName>
        <fullName evidence="2">GLPGLI family protein</fullName>
    </submittedName>
</protein>
<organism evidence="2 3">
    <name type="scientific">Parapedobacter luteus</name>
    <dbReference type="NCBI Taxonomy" id="623280"/>
    <lineage>
        <taxon>Bacteria</taxon>
        <taxon>Pseudomonadati</taxon>
        <taxon>Bacteroidota</taxon>
        <taxon>Sphingobacteriia</taxon>
        <taxon>Sphingobacteriales</taxon>
        <taxon>Sphingobacteriaceae</taxon>
        <taxon>Parapedobacter</taxon>
    </lineage>
</organism>
<name>A0A1T5CEV4_9SPHI</name>
<keyword evidence="1" id="KW-0732">Signal</keyword>
<feature type="chain" id="PRO_5013318623" evidence="1">
    <location>
        <begin position="22"/>
        <end position="250"/>
    </location>
</feature>
<gene>
    <name evidence="2" type="ORF">SAMN05660226_02151</name>
</gene>
<dbReference type="Proteomes" id="UP000190541">
    <property type="component" value="Unassembled WGS sequence"/>
</dbReference>
<dbReference type="AlphaFoldDB" id="A0A1T5CEV4"/>